<organism evidence="1 2">
    <name type="scientific">Gonapodya prolifera (strain JEL478)</name>
    <name type="common">Monoblepharis prolifera</name>
    <dbReference type="NCBI Taxonomy" id="1344416"/>
    <lineage>
        <taxon>Eukaryota</taxon>
        <taxon>Fungi</taxon>
        <taxon>Fungi incertae sedis</taxon>
        <taxon>Chytridiomycota</taxon>
        <taxon>Chytridiomycota incertae sedis</taxon>
        <taxon>Monoblepharidomycetes</taxon>
        <taxon>Monoblepharidales</taxon>
        <taxon>Gonapodyaceae</taxon>
        <taxon>Gonapodya</taxon>
    </lineage>
</organism>
<name>A0A139AD53_GONPJ</name>
<evidence type="ECO:0000313" key="1">
    <source>
        <dbReference type="EMBL" id="KXS14514.1"/>
    </source>
</evidence>
<reference evidence="1 2" key="1">
    <citation type="journal article" date="2015" name="Genome Biol. Evol.">
        <title>Phylogenomic analyses indicate that early fungi evolved digesting cell walls of algal ancestors of land plants.</title>
        <authorList>
            <person name="Chang Y."/>
            <person name="Wang S."/>
            <person name="Sekimoto S."/>
            <person name="Aerts A.L."/>
            <person name="Choi C."/>
            <person name="Clum A."/>
            <person name="LaButti K.M."/>
            <person name="Lindquist E.A."/>
            <person name="Yee Ngan C."/>
            <person name="Ohm R.A."/>
            <person name="Salamov A.A."/>
            <person name="Grigoriev I.V."/>
            <person name="Spatafora J.W."/>
            <person name="Berbee M.L."/>
        </authorList>
    </citation>
    <scope>NUCLEOTIDE SEQUENCE [LARGE SCALE GENOMIC DNA]</scope>
    <source>
        <strain evidence="1 2">JEL478</strain>
    </source>
</reference>
<dbReference type="EMBL" id="KQ965768">
    <property type="protein sequence ID" value="KXS14514.1"/>
    <property type="molecule type" value="Genomic_DNA"/>
</dbReference>
<gene>
    <name evidence="1" type="ORF">M427DRAFT_338268</name>
</gene>
<dbReference type="Proteomes" id="UP000070544">
    <property type="component" value="Unassembled WGS sequence"/>
</dbReference>
<proteinExistence type="predicted"/>
<evidence type="ECO:0000313" key="2">
    <source>
        <dbReference type="Proteomes" id="UP000070544"/>
    </source>
</evidence>
<keyword evidence="2" id="KW-1185">Reference proteome</keyword>
<sequence length="139" mass="15915">MSGLLKNYHFVRLLVAAGAVVPRYVIQVVRQSQMPRPRGRTIEDSLRRHDAVEIGEVSETVEAFLNAEGLKLYKEELSLRGNDMCAFLQLIAPPDVNVHYAGNGYQSSLWFRHQQQVRITARLNSVKMLDLTERFVFMP</sequence>
<accession>A0A139AD53</accession>
<dbReference type="AlphaFoldDB" id="A0A139AD53"/>
<protein>
    <submittedName>
        <fullName evidence="1">Uncharacterized protein</fullName>
    </submittedName>
</protein>